<dbReference type="SUPFAM" id="SSF54001">
    <property type="entry name" value="Cysteine proteinases"/>
    <property type="match status" value="1"/>
</dbReference>
<dbReference type="GO" id="GO:0005634">
    <property type="term" value="C:nucleus"/>
    <property type="evidence" value="ECO:0007669"/>
    <property type="project" value="TreeGrafter"/>
</dbReference>
<dbReference type="AlphaFoldDB" id="A0A9P4HNK3"/>
<proteinExistence type="inferred from homology"/>
<evidence type="ECO:0000256" key="4">
    <source>
        <dbReference type="ARBA" id="ARBA00022807"/>
    </source>
</evidence>
<organism evidence="6 7">
    <name type="scientific">Saccharata proteae CBS 121410</name>
    <dbReference type="NCBI Taxonomy" id="1314787"/>
    <lineage>
        <taxon>Eukaryota</taxon>
        <taxon>Fungi</taxon>
        <taxon>Dikarya</taxon>
        <taxon>Ascomycota</taxon>
        <taxon>Pezizomycotina</taxon>
        <taxon>Dothideomycetes</taxon>
        <taxon>Dothideomycetes incertae sedis</taxon>
        <taxon>Botryosphaeriales</taxon>
        <taxon>Saccharataceae</taxon>
        <taxon>Saccharata</taxon>
    </lineage>
</organism>
<dbReference type="EMBL" id="ML978756">
    <property type="protein sequence ID" value="KAF2083832.1"/>
    <property type="molecule type" value="Genomic_DNA"/>
</dbReference>
<dbReference type="PANTHER" id="PTHR12606:SF141">
    <property type="entry name" value="GH15225P-RELATED"/>
    <property type="match status" value="1"/>
</dbReference>
<dbReference type="PANTHER" id="PTHR12606">
    <property type="entry name" value="SENTRIN/SUMO-SPECIFIC PROTEASE"/>
    <property type="match status" value="1"/>
</dbReference>
<dbReference type="GO" id="GO:0006508">
    <property type="term" value="P:proteolysis"/>
    <property type="evidence" value="ECO:0007669"/>
    <property type="project" value="UniProtKB-KW"/>
</dbReference>
<evidence type="ECO:0000313" key="7">
    <source>
        <dbReference type="Proteomes" id="UP000799776"/>
    </source>
</evidence>
<keyword evidence="3" id="KW-0378">Hydrolase</keyword>
<gene>
    <name evidence="6" type="ORF">K490DRAFT_50688</name>
</gene>
<evidence type="ECO:0000259" key="5">
    <source>
        <dbReference type="PROSITE" id="PS50600"/>
    </source>
</evidence>
<evidence type="ECO:0000256" key="3">
    <source>
        <dbReference type="ARBA" id="ARBA00022801"/>
    </source>
</evidence>
<dbReference type="InterPro" id="IPR038765">
    <property type="entry name" value="Papain-like_cys_pep_sf"/>
</dbReference>
<keyword evidence="4" id="KW-0788">Thiol protease</keyword>
<dbReference type="Proteomes" id="UP000799776">
    <property type="component" value="Unassembled WGS sequence"/>
</dbReference>
<dbReference type="Pfam" id="PF02902">
    <property type="entry name" value="Peptidase_C48"/>
    <property type="match status" value="1"/>
</dbReference>
<comment type="caution">
    <text evidence="6">The sequence shown here is derived from an EMBL/GenBank/DDBJ whole genome shotgun (WGS) entry which is preliminary data.</text>
</comment>
<dbReference type="GO" id="GO:0016926">
    <property type="term" value="P:protein desumoylation"/>
    <property type="evidence" value="ECO:0007669"/>
    <property type="project" value="TreeGrafter"/>
</dbReference>
<reference evidence="6" key="1">
    <citation type="journal article" date="2020" name="Stud. Mycol.">
        <title>101 Dothideomycetes genomes: a test case for predicting lifestyles and emergence of pathogens.</title>
        <authorList>
            <person name="Haridas S."/>
            <person name="Albert R."/>
            <person name="Binder M."/>
            <person name="Bloem J."/>
            <person name="Labutti K."/>
            <person name="Salamov A."/>
            <person name="Andreopoulos B."/>
            <person name="Baker S."/>
            <person name="Barry K."/>
            <person name="Bills G."/>
            <person name="Bluhm B."/>
            <person name="Cannon C."/>
            <person name="Castanera R."/>
            <person name="Culley D."/>
            <person name="Daum C."/>
            <person name="Ezra D."/>
            <person name="Gonzalez J."/>
            <person name="Henrissat B."/>
            <person name="Kuo A."/>
            <person name="Liang C."/>
            <person name="Lipzen A."/>
            <person name="Lutzoni F."/>
            <person name="Magnuson J."/>
            <person name="Mondo S."/>
            <person name="Nolan M."/>
            <person name="Ohm R."/>
            <person name="Pangilinan J."/>
            <person name="Park H.-J."/>
            <person name="Ramirez L."/>
            <person name="Alfaro M."/>
            <person name="Sun H."/>
            <person name="Tritt A."/>
            <person name="Yoshinaga Y."/>
            <person name="Zwiers L.-H."/>
            <person name="Turgeon B."/>
            <person name="Goodwin S."/>
            <person name="Spatafora J."/>
            <person name="Crous P."/>
            <person name="Grigoriev I."/>
        </authorList>
    </citation>
    <scope>NUCLEOTIDE SEQUENCE</scope>
    <source>
        <strain evidence="6">CBS 121410</strain>
    </source>
</reference>
<dbReference type="GO" id="GO:0016929">
    <property type="term" value="F:deSUMOylase activity"/>
    <property type="evidence" value="ECO:0007669"/>
    <property type="project" value="TreeGrafter"/>
</dbReference>
<dbReference type="InterPro" id="IPR003653">
    <property type="entry name" value="Peptidase_C48_C"/>
</dbReference>
<dbReference type="PROSITE" id="PS50600">
    <property type="entry name" value="ULP_PROTEASE"/>
    <property type="match status" value="1"/>
</dbReference>
<evidence type="ECO:0000256" key="1">
    <source>
        <dbReference type="ARBA" id="ARBA00005234"/>
    </source>
</evidence>
<dbReference type="OrthoDB" id="1939479at2759"/>
<accession>A0A9P4HNK3</accession>
<feature type="domain" description="Ubiquitin-like protease family profile" evidence="5">
    <location>
        <begin position="20"/>
        <end position="200"/>
    </location>
</feature>
<dbReference type="Gene3D" id="3.40.395.10">
    <property type="entry name" value="Adenoviral Proteinase, Chain A"/>
    <property type="match status" value="1"/>
</dbReference>
<protein>
    <submittedName>
        <fullName evidence="6">Cysteine proteinase</fullName>
    </submittedName>
</protein>
<keyword evidence="2" id="KW-0645">Protease</keyword>
<name>A0A9P4HNK3_9PEZI</name>
<evidence type="ECO:0000256" key="2">
    <source>
        <dbReference type="ARBA" id="ARBA00022670"/>
    </source>
</evidence>
<sequence length="247" mass="27572">MALAKVDPGQEIVGRTASNGKLSARDFMTVLGDAAWLNDEIVNSFLASAVKRGQEKRGYGEAQHRAGAPPPFYAFSTNWMQVMLLSGPQEVVPWCKKQRINGKKMLETDLILMPICDGNHWRLVTLSGKSRTVRYYDSLYRDSLRHQYERYTNLALGWARANLGDDFVEAEWTVQLVNPAPQQQNGSDCGVFVCMTALSLLMGREITPTAYHNTVDMVAARRHIAAVLLNFAKSSDSFGFSGPHLTW</sequence>
<keyword evidence="7" id="KW-1185">Reference proteome</keyword>
<comment type="similarity">
    <text evidence="1">Belongs to the peptidase C48 family.</text>
</comment>
<evidence type="ECO:0000313" key="6">
    <source>
        <dbReference type="EMBL" id="KAF2083832.1"/>
    </source>
</evidence>